<dbReference type="Pfam" id="PF20737">
    <property type="entry name" value="Glyco_hydro127C"/>
    <property type="match status" value="1"/>
</dbReference>
<protein>
    <submittedName>
        <fullName evidence="4">Glycoside hydrolase family 127 protein</fullName>
    </submittedName>
</protein>
<evidence type="ECO:0000259" key="1">
    <source>
        <dbReference type="Pfam" id="PF07944"/>
    </source>
</evidence>
<dbReference type="Proteomes" id="UP001524473">
    <property type="component" value="Unassembled WGS sequence"/>
</dbReference>
<dbReference type="SUPFAM" id="SSF48208">
    <property type="entry name" value="Six-hairpin glycosidases"/>
    <property type="match status" value="1"/>
</dbReference>
<name>A0ABT1RXC6_9FIRM</name>
<proteinExistence type="predicted"/>
<evidence type="ECO:0000313" key="5">
    <source>
        <dbReference type="Proteomes" id="UP001524473"/>
    </source>
</evidence>
<reference evidence="4 5" key="1">
    <citation type="submission" date="2022-06" db="EMBL/GenBank/DDBJ databases">
        <title>Isolation of gut microbiota from human fecal samples.</title>
        <authorList>
            <person name="Pamer E.G."/>
            <person name="Barat B."/>
            <person name="Waligurski E."/>
            <person name="Medina S."/>
            <person name="Paddock L."/>
            <person name="Mostad J."/>
        </authorList>
    </citation>
    <scope>NUCLEOTIDE SEQUENCE [LARGE SCALE GENOMIC DNA]</scope>
    <source>
        <strain evidence="4 5">DFI.9.73</strain>
    </source>
</reference>
<dbReference type="InterPro" id="IPR049046">
    <property type="entry name" value="Beta-AFase-like_GH127_middle"/>
</dbReference>
<dbReference type="EMBL" id="JANFZH010000009">
    <property type="protein sequence ID" value="MCQ4839333.1"/>
    <property type="molecule type" value="Genomic_DNA"/>
</dbReference>
<dbReference type="RefSeq" id="WP_256191663.1">
    <property type="nucleotide sequence ID" value="NZ_CATZHN010000018.1"/>
</dbReference>
<dbReference type="Pfam" id="PF07944">
    <property type="entry name" value="Beta-AFase-like_GH127_cat"/>
    <property type="match status" value="1"/>
</dbReference>
<dbReference type="InterPro" id="IPR008928">
    <property type="entry name" value="6-hairpin_glycosidase_sf"/>
</dbReference>
<comment type="caution">
    <text evidence="4">The sequence shown here is derived from an EMBL/GenBank/DDBJ whole genome shotgun (WGS) entry which is preliminary data.</text>
</comment>
<feature type="domain" description="Non-reducing end beta-L-arabinofuranosidase-like GH127 catalytic" evidence="1">
    <location>
        <begin position="21"/>
        <end position="431"/>
    </location>
</feature>
<feature type="domain" description="Non-reducing end beta-L-arabinofuranosidase-like GH127 C-terminal" evidence="3">
    <location>
        <begin position="539"/>
        <end position="648"/>
    </location>
</feature>
<accession>A0ABT1RXC6</accession>
<keyword evidence="5" id="KW-1185">Reference proteome</keyword>
<dbReference type="InterPro" id="IPR049174">
    <property type="entry name" value="Beta-AFase-like"/>
</dbReference>
<evidence type="ECO:0000313" key="4">
    <source>
        <dbReference type="EMBL" id="MCQ4839333.1"/>
    </source>
</evidence>
<feature type="domain" description="Non-reducing end beta-L-arabinofuranosidase-like GH127 middle" evidence="2">
    <location>
        <begin position="445"/>
        <end position="536"/>
    </location>
</feature>
<dbReference type="PANTHER" id="PTHR43465:SF2">
    <property type="entry name" value="DUF1680 DOMAIN PROTEIN (AFU_ORTHOLOGUE AFUA_1G08910)"/>
    <property type="match status" value="1"/>
</dbReference>
<dbReference type="Pfam" id="PF20736">
    <property type="entry name" value="Glyco_hydro127M"/>
    <property type="match status" value="1"/>
</dbReference>
<dbReference type="PANTHER" id="PTHR43465">
    <property type="entry name" value="DUF1680 DOMAIN PROTEIN (AFU_ORTHOLOGUE AFUA_1G08910)"/>
    <property type="match status" value="1"/>
</dbReference>
<dbReference type="InterPro" id="IPR012878">
    <property type="entry name" value="Beta-AFase-like_GH127_cat"/>
</dbReference>
<dbReference type="GO" id="GO:0016787">
    <property type="term" value="F:hydrolase activity"/>
    <property type="evidence" value="ECO:0007669"/>
    <property type="project" value="UniProtKB-KW"/>
</dbReference>
<organism evidence="4 5">
    <name type="scientific">Neglectibacter timonensis</name>
    <dbReference type="NCBI Taxonomy" id="1776382"/>
    <lineage>
        <taxon>Bacteria</taxon>
        <taxon>Bacillati</taxon>
        <taxon>Bacillota</taxon>
        <taxon>Clostridia</taxon>
        <taxon>Eubacteriales</taxon>
        <taxon>Oscillospiraceae</taxon>
        <taxon>Neglectibacter</taxon>
    </lineage>
</organism>
<dbReference type="InterPro" id="IPR049049">
    <property type="entry name" value="Beta-AFase-like_GH127_C"/>
</dbReference>
<keyword evidence="4" id="KW-0378">Hydrolase</keyword>
<evidence type="ECO:0000259" key="3">
    <source>
        <dbReference type="Pfam" id="PF20737"/>
    </source>
</evidence>
<gene>
    <name evidence="4" type="ORF">NE695_05310</name>
</gene>
<evidence type="ECO:0000259" key="2">
    <source>
        <dbReference type="Pfam" id="PF20736"/>
    </source>
</evidence>
<sequence length="654" mass="75088">MKREVLKELPLSAAALTGGMLQEYQQLLVEEMLPYQIEILEQGGALDMIRRAAGYRVPERTEPGRPTDVGKLLEATAYALLLREDPALKRKLEELIGLLEQAQYADGYLHPIMQASRPSDRFLSLLMSHEMYTLGHYMEGLLACYEALGNEQALRCARGIGDCLCQWFGTEPGKIRGYDGHPEVELALYRLYGCTGEKKYLECLRFFVEERGRSGPEHPHYFDWEQQRNREKFGKPVLGELSRWADRHRPYWGNYEYFQAHLPARQLREPTGHAVRATYFYCGMADLAMETGDEELMEACRSLWQGFEQGNVALNGSIGQDGFWEGIGRAYDLPPDYSYNETCAAIGLFLFGHRMMRLEPDGAYGDQMELSLYNTVLAGTSLDGRHYFYCNPLEVWPHSLYRYDKIHIQARRYEWDDCPCCPPNEARLLGELGRFAVLSGRQEAWVNLYTGLRCTLPLDSGPVRMEMVTEYPREGRIRITVLDSARFTLRLRIPAWCREWRLLLNGERTPAAAEKGFAALERSWQPGDCAVLELEMPCRRVYADPRAYHLAHQTAVMRGPLLYCAEQADNGELLSRILLPDSSVLEEHWEEDLLGGVYTVTAEARRAMLQEGPLYRAGPPAWEKMQLKLVPYYTWANREEGEMRVFFPEIRTGL</sequence>